<protein>
    <recommendedName>
        <fullName evidence="1">Reverse transcriptase domain-containing protein</fullName>
    </recommendedName>
</protein>
<keyword evidence="4" id="KW-1185">Reference proteome</keyword>
<dbReference type="AlphaFoldDB" id="A0A815VEC1"/>
<sequence>MRKGAPDEFIKLVENQYMGAFTSLSYADKSSLLIKLKKGVKQGDSISSILFNLVLDELFEILGDRFGYNLEGVGKANAMAFADDLALVSGSRIGLQCLLDTTVDFLAARGGKKPKVATQPMFDVKGESISMLGYSDTVKYLGIQFTSLGAVDSKVTVDAIKASLKALKVSALKPHQKLYMLRFHLVPRHLAQSRVPLGRTRIDGGAVCGRQSEDGDDVHA</sequence>
<comment type="caution">
    <text evidence="2">The sequence shown here is derived from an EMBL/GenBank/DDBJ whole genome shotgun (WGS) entry which is preliminary data.</text>
</comment>
<dbReference type="OrthoDB" id="6783391at2759"/>
<feature type="domain" description="Reverse transcriptase" evidence="1">
    <location>
        <begin position="1"/>
        <end position="145"/>
    </location>
</feature>
<evidence type="ECO:0000313" key="4">
    <source>
        <dbReference type="Proteomes" id="UP000663829"/>
    </source>
</evidence>
<dbReference type="SUPFAM" id="SSF56672">
    <property type="entry name" value="DNA/RNA polymerases"/>
    <property type="match status" value="1"/>
</dbReference>
<proteinExistence type="predicted"/>
<dbReference type="EMBL" id="CAJNOQ010024774">
    <property type="protein sequence ID" value="CAF1530935.1"/>
    <property type="molecule type" value="Genomic_DNA"/>
</dbReference>
<accession>A0A815VEC1</accession>
<dbReference type="InterPro" id="IPR000477">
    <property type="entry name" value="RT_dom"/>
</dbReference>
<evidence type="ECO:0000313" key="3">
    <source>
        <dbReference type="EMBL" id="CAF4390189.1"/>
    </source>
</evidence>
<dbReference type="Proteomes" id="UP000681722">
    <property type="component" value="Unassembled WGS sequence"/>
</dbReference>
<dbReference type="Proteomes" id="UP000663829">
    <property type="component" value="Unassembled WGS sequence"/>
</dbReference>
<dbReference type="EMBL" id="CAJOBC010090356">
    <property type="protein sequence ID" value="CAF4390189.1"/>
    <property type="molecule type" value="Genomic_DNA"/>
</dbReference>
<name>A0A815VEC1_9BILA</name>
<dbReference type="InterPro" id="IPR043502">
    <property type="entry name" value="DNA/RNA_pol_sf"/>
</dbReference>
<reference evidence="2" key="1">
    <citation type="submission" date="2021-02" db="EMBL/GenBank/DDBJ databases">
        <authorList>
            <person name="Nowell W R."/>
        </authorList>
    </citation>
    <scope>NUCLEOTIDE SEQUENCE</scope>
</reference>
<dbReference type="PROSITE" id="PS50878">
    <property type="entry name" value="RT_POL"/>
    <property type="match status" value="1"/>
</dbReference>
<evidence type="ECO:0000313" key="2">
    <source>
        <dbReference type="EMBL" id="CAF1530935.1"/>
    </source>
</evidence>
<evidence type="ECO:0000259" key="1">
    <source>
        <dbReference type="PROSITE" id="PS50878"/>
    </source>
</evidence>
<dbReference type="Pfam" id="PF00078">
    <property type="entry name" value="RVT_1"/>
    <property type="match status" value="1"/>
</dbReference>
<organism evidence="2 4">
    <name type="scientific">Didymodactylos carnosus</name>
    <dbReference type="NCBI Taxonomy" id="1234261"/>
    <lineage>
        <taxon>Eukaryota</taxon>
        <taxon>Metazoa</taxon>
        <taxon>Spiralia</taxon>
        <taxon>Gnathifera</taxon>
        <taxon>Rotifera</taxon>
        <taxon>Eurotatoria</taxon>
        <taxon>Bdelloidea</taxon>
        <taxon>Philodinida</taxon>
        <taxon>Philodinidae</taxon>
        <taxon>Didymodactylos</taxon>
    </lineage>
</organism>
<gene>
    <name evidence="2" type="ORF">GPM918_LOCUS38046</name>
    <name evidence="3" type="ORF">SRO942_LOCUS38841</name>
</gene>